<dbReference type="EMBL" id="BART01037925">
    <property type="protein sequence ID" value="GAH12374.1"/>
    <property type="molecule type" value="Genomic_DNA"/>
</dbReference>
<name>X1E5B3_9ZZZZ</name>
<dbReference type="SUPFAM" id="SSF51182">
    <property type="entry name" value="RmlC-like cupins"/>
    <property type="match status" value="1"/>
</dbReference>
<gene>
    <name evidence="1" type="ORF">S01H4_63185</name>
</gene>
<feature type="non-terminal residue" evidence="1">
    <location>
        <position position="1"/>
    </location>
</feature>
<evidence type="ECO:0000313" key="1">
    <source>
        <dbReference type="EMBL" id="GAH12374.1"/>
    </source>
</evidence>
<dbReference type="Gene3D" id="2.60.120.10">
    <property type="entry name" value="Jelly Rolls"/>
    <property type="match status" value="1"/>
</dbReference>
<reference evidence="1" key="1">
    <citation type="journal article" date="2014" name="Front. Microbiol.">
        <title>High frequency of phylogenetically diverse reductive dehalogenase-homologous genes in deep subseafloor sedimentary metagenomes.</title>
        <authorList>
            <person name="Kawai M."/>
            <person name="Futagami T."/>
            <person name="Toyoda A."/>
            <person name="Takaki Y."/>
            <person name="Nishi S."/>
            <person name="Hori S."/>
            <person name="Arai W."/>
            <person name="Tsubouchi T."/>
            <person name="Morono Y."/>
            <person name="Uchiyama I."/>
            <person name="Ito T."/>
            <person name="Fujiyama A."/>
            <person name="Inagaki F."/>
            <person name="Takami H."/>
        </authorList>
    </citation>
    <scope>NUCLEOTIDE SEQUENCE</scope>
    <source>
        <strain evidence="1">Expedition CK06-06</strain>
    </source>
</reference>
<comment type="caution">
    <text evidence="1">The sequence shown here is derived from an EMBL/GenBank/DDBJ whole genome shotgun (WGS) entry which is preliminary data.</text>
</comment>
<sequence>RRTFTYAAQEIPKIDVEIVANSKVEIIRWSGGTSPDEETIRKILAEEDLHGYRWSNGPGDVYSAHTHSFNKVIYVVSGSITFGLPDSGEQVTLNLGDRLNLPSGVAHNAIVGSEGVVCLEAHR</sequence>
<proteinExistence type="predicted"/>
<dbReference type="AlphaFoldDB" id="X1E5B3"/>
<dbReference type="InterPro" id="IPR011051">
    <property type="entry name" value="RmlC_Cupin_sf"/>
</dbReference>
<evidence type="ECO:0008006" key="2">
    <source>
        <dbReference type="Google" id="ProtNLM"/>
    </source>
</evidence>
<dbReference type="InterPro" id="IPR014710">
    <property type="entry name" value="RmlC-like_jellyroll"/>
</dbReference>
<accession>X1E5B3</accession>
<protein>
    <recommendedName>
        <fullName evidence="2">Cupin 2 conserved barrel domain-containing protein</fullName>
    </recommendedName>
</protein>
<organism evidence="1">
    <name type="scientific">marine sediment metagenome</name>
    <dbReference type="NCBI Taxonomy" id="412755"/>
    <lineage>
        <taxon>unclassified sequences</taxon>
        <taxon>metagenomes</taxon>
        <taxon>ecological metagenomes</taxon>
    </lineage>
</organism>